<evidence type="ECO:0000313" key="1">
    <source>
        <dbReference type="EMBL" id="KPA81003.1"/>
    </source>
</evidence>
<name>A0A0M9G2N7_LEPPY</name>
<accession>A0A0M9G2N7</accession>
<reference evidence="1 2" key="1">
    <citation type="submission" date="2015-07" db="EMBL/GenBank/DDBJ databases">
        <title>High-quality genome of monoxenous trypanosomatid Leptomonas pyrrhocoris.</title>
        <authorList>
            <person name="Flegontov P."/>
            <person name="Butenko A."/>
            <person name="Firsov S."/>
            <person name="Vlcek C."/>
            <person name="Logacheva M.D."/>
            <person name="Field M."/>
            <person name="Filatov D."/>
            <person name="Flegontova O."/>
            <person name="Gerasimov E."/>
            <person name="Jackson A.P."/>
            <person name="Kelly S."/>
            <person name="Opperdoes F."/>
            <person name="O'Reilly A."/>
            <person name="Votypka J."/>
            <person name="Yurchenko V."/>
            <person name="Lukes J."/>
        </authorList>
    </citation>
    <scope>NUCLEOTIDE SEQUENCE [LARGE SCALE GENOMIC DNA]</scope>
    <source>
        <strain evidence="1">H10</strain>
    </source>
</reference>
<protein>
    <submittedName>
        <fullName evidence="1">Uncharacterized protein</fullName>
    </submittedName>
</protein>
<dbReference type="OrthoDB" id="266300at2759"/>
<comment type="caution">
    <text evidence="1">The sequence shown here is derived from an EMBL/GenBank/DDBJ whole genome shotgun (WGS) entry which is preliminary data.</text>
</comment>
<dbReference type="EMBL" id="LGTL01000007">
    <property type="protein sequence ID" value="KPA81003.1"/>
    <property type="molecule type" value="Genomic_DNA"/>
</dbReference>
<keyword evidence="2" id="KW-1185">Reference proteome</keyword>
<gene>
    <name evidence="1" type="ORF">ABB37_04384</name>
</gene>
<dbReference type="VEuPathDB" id="TriTrypDB:LpyrH10_07_1910"/>
<dbReference type="Proteomes" id="UP000037923">
    <property type="component" value="Unassembled WGS sequence"/>
</dbReference>
<sequence length="209" mass="22231">MSAMRCNTQMQGFEVVDAVSHTRTNTSASLYAPLHFTISFQVHEPIVGSALFVAVEFIADVASEQPAVSLLPLSCVAPAGLANSSAKTATSMAAVTLTSSSSVGGDTSTDALPLQGLLAPDVLYELTFCVTDLSTLRVIPLKHLLQVSMMRVRLVTAAAATAATETEAERDENKRGESSAVATWCVVWHVRRDPQNNQELVRTVLSPLS</sequence>
<dbReference type="RefSeq" id="XP_015659442.1">
    <property type="nucleotide sequence ID" value="XM_015802041.1"/>
</dbReference>
<organism evidence="1 2">
    <name type="scientific">Leptomonas pyrrhocoris</name>
    <name type="common">Firebug parasite</name>
    <dbReference type="NCBI Taxonomy" id="157538"/>
    <lineage>
        <taxon>Eukaryota</taxon>
        <taxon>Discoba</taxon>
        <taxon>Euglenozoa</taxon>
        <taxon>Kinetoplastea</taxon>
        <taxon>Metakinetoplastina</taxon>
        <taxon>Trypanosomatida</taxon>
        <taxon>Trypanosomatidae</taxon>
        <taxon>Leishmaniinae</taxon>
        <taxon>Leptomonas</taxon>
    </lineage>
</organism>
<dbReference type="OMA" id="WNVIWRV"/>
<evidence type="ECO:0000313" key="2">
    <source>
        <dbReference type="Proteomes" id="UP000037923"/>
    </source>
</evidence>
<dbReference type="GeneID" id="26904675"/>
<dbReference type="AlphaFoldDB" id="A0A0M9G2N7"/>
<proteinExistence type="predicted"/>